<gene>
    <name evidence="1" type="ORF">CFR71_10035</name>
</gene>
<evidence type="ECO:0000313" key="2">
    <source>
        <dbReference type="Proteomes" id="UP000247609"/>
    </source>
</evidence>
<evidence type="ECO:0008006" key="3">
    <source>
        <dbReference type="Google" id="ProtNLM"/>
    </source>
</evidence>
<name>A0A318QD33_9PROT</name>
<dbReference type="AlphaFoldDB" id="A0A318QD33"/>
<proteinExistence type="predicted"/>
<sequence>MTTSPMSLLDNLLPHYQFQECHRIAIRAPAAAIMRSIRAYRALHDPLIRLAIGLREGPARLLGRRPGPMLDLDDFTILGREGEREIVFGLMGAFWKADYGLVPLSSAACFHESHHPGLCRLAMGFAIAPLSGDIRRVTTRTRVFCPTPASQRRFAPYWYAIRPVSGLIRRRMLGRIRAMAQRPSPS</sequence>
<protein>
    <recommendedName>
        <fullName evidence="3">DUF2867 domain-containing protein</fullName>
    </recommendedName>
</protein>
<dbReference type="RefSeq" id="WP_110530792.1">
    <property type="nucleotide sequence ID" value="NZ_NOXG01000011.1"/>
</dbReference>
<evidence type="ECO:0000313" key="1">
    <source>
        <dbReference type="EMBL" id="PYD75318.1"/>
    </source>
</evidence>
<accession>A0A318QD33</accession>
<reference evidence="1 2" key="1">
    <citation type="submission" date="2017-07" db="EMBL/GenBank/DDBJ databases">
        <title>A draft genome sequence of Komagataeibacter sp. T5K1.</title>
        <authorList>
            <person name="Skraban J."/>
            <person name="Cleenwerck I."/>
            <person name="Vandamme P."/>
            <person name="Trcek J."/>
        </authorList>
    </citation>
    <scope>NUCLEOTIDE SEQUENCE [LARGE SCALE GENOMIC DNA]</scope>
    <source>
        <strain evidence="1 2">T5K1</strain>
    </source>
</reference>
<organism evidence="1 2">
    <name type="scientific">Novacetimonas pomaceti</name>
    <dbReference type="NCBI Taxonomy" id="2021998"/>
    <lineage>
        <taxon>Bacteria</taxon>
        <taxon>Pseudomonadati</taxon>
        <taxon>Pseudomonadota</taxon>
        <taxon>Alphaproteobacteria</taxon>
        <taxon>Acetobacterales</taxon>
        <taxon>Acetobacteraceae</taxon>
        <taxon>Novacetimonas</taxon>
    </lineage>
</organism>
<dbReference type="EMBL" id="NOXG01000011">
    <property type="protein sequence ID" value="PYD75318.1"/>
    <property type="molecule type" value="Genomic_DNA"/>
</dbReference>
<comment type="caution">
    <text evidence="1">The sequence shown here is derived from an EMBL/GenBank/DDBJ whole genome shotgun (WGS) entry which is preliminary data.</text>
</comment>
<dbReference type="Proteomes" id="UP000247609">
    <property type="component" value="Unassembled WGS sequence"/>
</dbReference>